<comment type="caution">
    <text evidence="4">The sequence shown here is derived from an EMBL/GenBank/DDBJ whole genome shotgun (WGS) entry which is preliminary data.</text>
</comment>
<dbReference type="Pfam" id="PF22061">
    <property type="entry name" value="CSN7_HB_subdom"/>
    <property type="match status" value="1"/>
</dbReference>
<sequence length="250" mass="28422">MEIEQKQAQVIEHFVKQASTLQGSSLVSLIVQVTSHSSLFAFSEILAVPSVLELQGTDYAVYIDLLRNASLLPPLTPDQITKLKQLTVLSLAEINKVLSYDQLLEQLDLSNVRELEDFLINECMYAGIVKGKLDHLRRSFEVQFAAGRDLRPGQLGNIIQTLDDWLNTTDNVLLTIEEKIKWADKKCALNTIHQKQKAVKDKVEEVKKSLFNRGGRDFQALDDVLFGETAGLMDYEEDRTRTKRRRSPIY</sequence>
<name>A0A314UW69_PRUYE</name>
<dbReference type="AlphaFoldDB" id="A0A314UW69"/>
<keyword evidence="2" id="KW-0736">Signalosome</keyword>
<dbReference type="InterPro" id="IPR000717">
    <property type="entry name" value="PCI_dom"/>
</dbReference>
<dbReference type="OrthoDB" id="10265275at2759"/>
<proteinExistence type="inferred from homology"/>
<gene>
    <name evidence="4" type="ORF">Pyn_38578</name>
</gene>
<dbReference type="SMART" id="SM00088">
    <property type="entry name" value="PINT"/>
    <property type="match status" value="1"/>
</dbReference>
<feature type="domain" description="PCI" evidence="3">
    <location>
        <begin position="1"/>
        <end position="147"/>
    </location>
</feature>
<dbReference type="Pfam" id="PF01399">
    <property type="entry name" value="PCI"/>
    <property type="match status" value="1"/>
</dbReference>
<evidence type="ECO:0000256" key="2">
    <source>
        <dbReference type="ARBA" id="ARBA00022790"/>
    </source>
</evidence>
<dbReference type="GO" id="GO:0008180">
    <property type="term" value="C:COP9 signalosome"/>
    <property type="evidence" value="ECO:0007669"/>
    <property type="project" value="UniProtKB-KW"/>
</dbReference>
<keyword evidence="5" id="KW-1185">Reference proteome</keyword>
<reference evidence="4 5" key="1">
    <citation type="submission" date="2018-02" db="EMBL/GenBank/DDBJ databases">
        <title>Draft genome of wild Prunus yedoensis var. nudiflora.</title>
        <authorList>
            <person name="Baek S."/>
            <person name="Kim J.-H."/>
            <person name="Choi K."/>
            <person name="Kim G.-B."/>
            <person name="Cho A."/>
            <person name="Jang H."/>
            <person name="Shin C.-H."/>
            <person name="Yu H.-J."/>
            <person name="Mun J.-H."/>
        </authorList>
    </citation>
    <scope>NUCLEOTIDE SEQUENCE [LARGE SCALE GENOMIC DNA]</scope>
    <source>
        <strain evidence="5">cv. Jeju island</strain>
        <tissue evidence="4">Leaf</tissue>
    </source>
</reference>
<evidence type="ECO:0000256" key="1">
    <source>
        <dbReference type="ARBA" id="ARBA00008482"/>
    </source>
</evidence>
<dbReference type="PANTHER" id="PTHR15350">
    <property type="entry name" value="COP9 SIGNALOSOME COMPLEX SUBUNIT 7/DENDRITIC CELL PROTEIN GA17"/>
    <property type="match status" value="1"/>
</dbReference>
<dbReference type="InterPro" id="IPR045237">
    <property type="entry name" value="COPS7/eIF3m"/>
</dbReference>
<dbReference type="EMBL" id="PJQY01002919">
    <property type="protein sequence ID" value="PQM41787.1"/>
    <property type="molecule type" value="Genomic_DNA"/>
</dbReference>
<evidence type="ECO:0000313" key="4">
    <source>
        <dbReference type="EMBL" id="PQM41787.1"/>
    </source>
</evidence>
<organism evidence="4 5">
    <name type="scientific">Prunus yedoensis var. nudiflora</name>
    <dbReference type="NCBI Taxonomy" id="2094558"/>
    <lineage>
        <taxon>Eukaryota</taxon>
        <taxon>Viridiplantae</taxon>
        <taxon>Streptophyta</taxon>
        <taxon>Embryophyta</taxon>
        <taxon>Tracheophyta</taxon>
        <taxon>Spermatophyta</taxon>
        <taxon>Magnoliopsida</taxon>
        <taxon>eudicotyledons</taxon>
        <taxon>Gunneridae</taxon>
        <taxon>Pentapetalae</taxon>
        <taxon>rosids</taxon>
        <taxon>fabids</taxon>
        <taxon>Rosales</taxon>
        <taxon>Rosaceae</taxon>
        <taxon>Amygdaloideae</taxon>
        <taxon>Amygdaleae</taxon>
        <taxon>Prunus</taxon>
    </lineage>
</organism>
<accession>A0A314UW69</accession>
<dbReference type="PANTHER" id="PTHR15350:SF5">
    <property type="entry name" value="COP9 SIGNALOSOME COMPLEX SUBUNIT 7"/>
    <property type="match status" value="1"/>
</dbReference>
<protein>
    <submittedName>
        <fullName evidence="4">COP9 signalosome complex subunit 7</fullName>
    </submittedName>
</protein>
<comment type="similarity">
    <text evidence="1">Belongs to the CSN7/EIF3M family. CSN7 subfamily.</text>
</comment>
<dbReference type="Proteomes" id="UP000250321">
    <property type="component" value="Unassembled WGS sequence"/>
</dbReference>
<evidence type="ECO:0000313" key="5">
    <source>
        <dbReference type="Proteomes" id="UP000250321"/>
    </source>
</evidence>
<dbReference type="PROSITE" id="PS50250">
    <property type="entry name" value="PCI"/>
    <property type="match status" value="1"/>
</dbReference>
<evidence type="ECO:0000259" key="3">
    <source>
        <dbReference type="PROSITE" id="PS50250"/>
    </source>
</evidence>
<dbReference type="STRING" id="2094558.A0A314UW69"/>